<sequence length="95" mass="11065">MSKHSRARRHHPLLVTDPRWATPTPDPTGPLKTPTLPGGQKYFRRPHWAFQETSTWNSRLISHPPPTLLGNRHRPLWATTSNQPRKKQRKTDFNS</sequence>
<accession>A0A4Y2BD67</accession>
<protein>
    <submittedName>
        <fullName evidence="2">Uncharacterized protein</fullName>
    </submittedName>
</protein>
<evidence type="ECO:0000313" key="2">
    <source>
        <dbReference type="EMBL" id="GBL89953.1"/>
    </source>
</evidence>
<evidence type="ECO:0000313" key="3">
    <source>
        <dbReference type="Proteomes" id="UP000499080"/>
    </source>
</evidence>
<feature type="region of interest" description="Disordered" evidence="1">
    <location>
        <begin position="1"/>
        <end position="42"/>
    </location>
</feature>
<keyword evidence="3" id="KW-1185">Reference proteome</keyword>
<feature type="region of interest" description="Disordered" evidence="1">
    <location>
        <begin position="59"/>
        <end position="95"/>
    </location>
</feature>
<dbReference type="EMBL" id="BGPR01000068">
    <property type="protein sequence ID" value="GBL89953.1"/>
    <property type="molecule type" value="Genomic_DNA"/>
</dbReference>
<proteinExistence type="predicted"/>
<dbReference type="Proteomes" id="UP000499080">
    <property type="component" value="Unassembled WGS sequence"/>
</dbReference>
<gene>
    <name evidence="2" type="ORF">AVEN_178369_1</name>
</gene>
<name>A0A4Y2BD67_ARAVE</name>
<comment type="caution">
    <text evidence="2">The sequence shown here is derived from an EMBL/GenBank/DDBJ whole genome shotgun (WGS) entry which is preliminary data.</text>
</comment>
<feature type="compositionally biased region" description="Basic residues" evidence="1">
    <location>
        <begin position="1"/>
        <end position="12"/>
    </location>
</feature>
<organism evidence="2 3">
    <name type="scientific">Araneus ventricosus</name>
    <name type="common">Orbweaver spider</name>
    <name type="synonym">Epeira ventricosa</name>
    <dbReference type="NCBI Taxonomy" id="182803"/>
    <lineage>
        <taxon>Eukaryota</taxon>
        <taxon>Metazoa</taxon>
        <taxon>Ecdysozoa</taxon>
        <taxon>Arthropoda</taxon>
        <taxon>Chelicerata</taxon>
        <taxon>Arachnida</taxon>
        <taxon>Araneae</taxon>
        <taxon>Araneomorphae</taxon>
        <taxon>Entelegynae</taxon>
        <taxon>Araneoidea</taxon>
        <taxon>Araneidae</taxon>
        <taxon>Araneus</taxon>
    </lineage>
</organism>
<reference evidence="2 3" key="1">
    <citation type="journal article" date="2019" name="Sci. Rep.">
        <title>Orb-weaving spider Araneus ventricosus genome elucidates the spidroin gene catalogue.</title>
        <authorList>
            <person name="Kono N."/>
            <person name="Nakamura H."/>
            <person name="Ohtoshi R."/>
            <person name="Moran D.A.P."/>
            <person name="Shinohara A."/>
            <person name="Yoshida Y."/>
            <person name="Fujiwara M."/>
            <person name="Mori M."/>
            <person name="Tomita M."/>
            <person name="Arakawa K."/>
        </authorList>
    </citation>
    <scope>NUCLEOTIDE SEQUENCE [LARGE SCALE GENOMIC DNA]</scope>
</reference>
<evidence type="ECO:0000256" key="1">
    <source>
        <dbReference type="SAM" id="MobiDB-lite"/>
    </source>
</evidence>
<feature type="compositionally biased region" description="Low complexity" evidence="1">
    <location>
        <begin position="29"/>
        <end position="39"/>
    </location>
</feature>
<dbReference type="AlphaFoldDB" id="A0A4Y2BD67"/>